<dbReference type="AlphaFoldDB" id="A0A0H1BL74"/>
<evidence type="ECO:0000313" key="2">
    <source>
        <dbReference type="Proteomes" id="UP000053573"/>
    </source>
</evidence>
<dbReference type="Proteomes" id="UP000053573">
    <property type="component" value="Unassembled WGS sequence"/>
</dbReference>
<organism evidence="1 2">
    <name type="scientific">Blastomyces silverae</name>
    <dbReference type="NCBI Taxonomy" id="2060906"/>
    <lineage>
        <taxon>Eukaryota</taxon>
        <taxon>Fungi</taxon>
        <taxon>Dikarya</taxon>
        <taxon>Ascomycota</taxon>
        <taxon>Pezizomycotina</taxon>
        <taxon>Eurotiomycetes</taxon>
        <taxon>Eurotiomycetidae</taxon>
        <taxon>Onygenales</taxon>
        <taxon>Ajellomycetaceae</taxon>
        <taxon>Blastomyces</taxon>
    </lineage>
</organism>
<protein>
    <submittedName>
        <fullName evidence="1">Uncharacterized protein</fullName>
    </submittedName>
</protein>
<evidence type="ECO:0000313" key="1">
    <source>
        <dbReference type="EMBL" id="KLJ11873.1"/>
    </source>
</evidence>
<reference evidence="2" key="1">
    <citation type="journal article" date="2015" name="PLoS Genet.">
        <title>The dynamic genome and transcriptome of the human fungal pathogen Blastomyces and close relative Emmonsia.</title>
        <authorList>
            <person name="Munoz J.F."/>
            <person name="Gauthier G.M."/>
            <person name="Desjardins C.A."/>
            <person name="Gallo J.E."/>
            <person name="Holder J."/>
            <person name="Sullivan T.D."/>
            <person name="Marty A.J."/>
            <person name="Carmen J.C."/>
            <person name="Chen Z."/>
            <person name="Ding L."/>
            <person name="Gujja S."/>
            <person name="Magrini V."/>
            <person name="Misas E."/>
            <person name="Mitreva M."/>
            <person name="Priest M."/>
            <person name="Saif S."/>
            <person name="Whiston E.A."/>
            <person name="Young S."/>
            <person name="Zeng Q."/>
            <person name="Goldman W.E."/>
            <person name="Mardis E.R."/>
            <person name="Taylor J.W."/>
            <person name="McEwen J.G."/>
            <person name="Clay O.K."/>
            <person name="Klein B.S."/>
            <person name="Cuomo C.A."/>
        </authorList>
    </citation>
    <scope>NUCLEOTIDE SEQUENCE [LARGE SCALE GENOMIC DNA]</scope>
    <source>
        <strain evidence="2">UAMH 139</strain>
    </source>
</reference>
<keyword evidence="2" id="KW-1185">Reference proteome</keyword>
<sequence>MTYEERRQLAIDVGSCISQYRQIKNDYVQKHLICDTIGGPIIDHRTDDRGFCGPYNSKPEFLDDLTEDFENIGAETPLSYLYKKEHRSVLLTQTCIYRTCLFSVDHSAVSSIGKMSGSNPSFGNTRGLCGGIRVTIGFRAGF</sequence>
<name>A0A0H1BL74_9EURO</name>
<comment type="caution">
    <text evidence="1">The sequence shown here is derived from an EMBL/GenBank/DDBJ whole genome shotgun (WGS) entry which is preliminary data.</text>
</comment>
<proteinExistence type="predicted"/>
<dbReference type="OrthoDB" id="4188033at2759"/>
<dbReference type="STRING" id="2060906.A0A0H1BL74"/>
<accession>A0A0H1BL74</accession>
<gene>
    <name evidence="1" type="ORF">EMPG_12966</name>
</gene>
<dbReference type="EMBL" id="LDEV01001299">
    <property type="protein sequence ID" value="KLJ11873.1"/>
    <property type="molecule type" value="Genomic_DNA"/>
</dbReference>